<dbReference type="Proteomes" id="UP000264002">
    <property type="component" value="Unassembled WGS sequence"/>
</dbReference>
<dbReference type="Gene3D" id="3.40.50.300">
    <property type="entry name" value="P-loop containing nucleotide triphosphate hydrolases"/>
    <property type="match status" value="1"/>
</dbReference>
<sequence>MFDTLREYQKGVAEQLQSQIASGTLSQVNLFGGSRYSLRMSFALETARVLSCNEGGENHCSCESCRKFRNLTVSNVVIISQRDHRSVIETSLSTFERLYNDFSRQFVIQSIRRMLLQYHPALLTGSQTQSQNAAAALAGQVSDLLVDLARMETGNASQAKKAVKELRSALKGLFTATKKNTTVTIGQVRALEQWIGQTSMGSGKRFIILEAMEMTNTSARNSLLKMLEEPEKDTYFFLISEYPNRIMQTILSRVRRYAFPPLSPEAVGRFLQPFYLHDKQYDSLESFFLEGGGMDLSRATQIAETLVSSIQEQRYLQSSEFAALLKELDEMQGYEFVLKAMLALLAKVMPSRALLKLSSLVNTTYNTAQLYNQNNRLMLESLYYRMMEEA</sequence>
<name>A0A372MF71_9SPIR</name>
<evidence type="ECO:0008006" key="3">
    <source>
        <dbReference type="Google" id="ProtNLM"/>
    </source>
</evidence>
<comment type="caution">
    <text evidence="1">The sequence shown here is derived from an EMBL/GenBank/DDBJ whole genome shotgun (WGS) entry which is preliminary data.</text>
</comment>
<dbReference type="GO" id="GO:0006261">
    <property type="term" value="P:DNA-templated DNA replication"/>
    <property type="evidence" value="ECO:0007669"/>
    <property type="project" value="TreeGrafter"/>
</dbReference>
<dbReference type="EMBL" id="QUWK01000017">
    <property type="protein sequence ID" value="RFU93850.1"/>
    <property type="molecule type" value="Genomic_DNA"/>
</dbReference>
<evidence type="ECO:0000313" key="2">
    <source>
        <dbReference type="Proteomes" id="UP000264002"/>
    </source>
</evidence>
<dbReference type="SUPFAM" id="SSF52540">
    <property type="entry name" value="P-loop containing nucleoside triphosphate hydrolases"/>
    <property type="match status" value="1"/>
</dbReference>
<reference evidence="2" key="1">
    <citation type="submission" date="2018-08" db="EMBL/GenBank/DDBJ databases">
        <authorList>
            <person name="Grouzdev D.S."/>
            <person name="Krutkina M.S."/>
        </authorList>
    </citation>
    <scope>NUCLEOTIDE SEQUENCE [LARGE SCALE GENOMIC DNA]</scope>
    <source>
        <strain evidence="2">4-11</strain>
    </source>
</reference>
<dbReference type="InterPro" id="IPR050238">
    <property type="entry name" value="DNA_Rep/Repair_Clamp_Loader"/>
</dbReference>
<protein>
    <recommendedName>
        <fullName evidence="3">DNA polymerase III subunit delta</fullName>
    </recommendedName>
</protein>
<dbReference type="InterPro" id="IPR027417">
    <property type="entry name" value="P-loop_NTPase"/>
</dbReference>
<organism evidence="1 2">
    <name type="scientific">Sphaerochaeta halotolerans</name>
    <dbReference type="NCBI Taxonomy" id="2293840"/>
    <lineage>
        <taxon>Bacteria</taxon>
        <taxon>Pseudomonadati</taxon>
        <taxon>Spirochaetota</taxon>
        <taxon>Spirochaetia</taxon>
        <taxon>Spirochaetales</taxon>
        <taxon>Sphaerochaetaceae</taxon>
        <taxon>Sphaerochaeta</taxon>
    </lineage>
</organism>
<dbReference type="PANTHER" id="PTHR11669:SF8">
    <property type="entry name" value="DNA POLYMERASE III SUBUNIT DELTA"/>
    <property type="match status" value="1"/>
</dbReference>
<dbReference type="RefSeq" id="WP_117331404.1">
    <property type="nucleotide sequence ID" value="NZ_QUWK01000017.1"/>
</dbReference>
<accession>A0A372MF71</accession>
<reference evidence="1 2" key="2">
    <citation type="submission" date="2018-09" db="EMBL/GenBank/DDBJ databases">
        <title>Genome of Sphaerochaeta halotolerans strain 4-11.</title>
        <authorList>
            <person name="Nazina T.N."/>
            <person name="Sokolova D.S."/>
        </authorList>
    </citation>
    <scope>NUCLEOTIDE SEQUENCE [LARGE SCALE GENOMIC DNA]</scope>
    <source>
        <strain evidence="1 2">4-11</strain>
    </source>
</reference>
<proteinExistence type="predicted"/>
<dbReference type="Pfam" id="PF13177">
    <property type="entry name" value="DNA_pol3_delta2"/>
    <property type="match status" value="2"/>
</dbReference>
<dbReference type="AlphaFoldDB" id="A0A372MF71"/>
<keyword evidence="2" id="KW-1185">Reference proteome</keyword>
<evidence type="ECO:0000313" key="1">
    <source>
        <dbReference type="EMBL" id="RFU93850.1"/>
    </source>
</evidence>
<gene>
    <name evidence="1" type="ORF">DYP60_12785</name>
</gene>
<dbReference type="PANTHER" id="PTHR11669">
    <property type="entry name" value="REPLICATION FACTOR C / DNA POLYMERASE III GAMMA-TAU SUBUNIT"/>
    <property type="match status" value="1"/>
</dbReference>